<evidence type="ECO:0000259" key="6">
    <source>
        <dbReference type="Pfam" id="PF01974"/>
    </source>
</evidence>
<dbReference type="NCBIfam" id="TIGR00324">
    <property type="entry name" value="endA"/>
    <property type="match status" value="1"/>
</dbReference>
<dbReference type="InterPro" id="IPR006677">
    <property type="entry name" value="tRNA_intron_Endonuc_cat-like"/>
</dbReference>
<dbReference type="CDD" id="cd22363">
    <property type="entry name" value="tRNA-intron_lyase_C"/>
    <property type="match status" value="1"/>
</dbReference>
<dbReference type="SUPFAM" id="SSF53032">
    <property type="entry name" value="tRNA-intron endonuclease catalytic domain-like"/>
    <property type="match status" value="1"/>
</dbReference>
<comment type="similarity">
    <text evidence="1">Belongs to the tRNA-intron endonuclease family.</text>
</comment>
<gene>
    <name evidence="7" type="ORF">ACAOBT_LOCUS19777</name>
</gene>
<dbReference type="Pfam" id="PF01974">
    <property type="entry name" value="tRNA_int_endo"/>
    <property type="match status" value="1"/>
</dbReference>
<proteinExistence type="inferred from homology"/>
<dbReference type="GO" id="GO:0003676">
    <property type="term" value="F:nucleic acid binding"/>
    <property type="evidence" value="ECO:0007669"/>
    <property type="project" value="InterPro"/>
</dbReference>
<evidence type="ECO:0000256" key="4">
    <source>
        <dbReference type="ARBA" id="ARBA00023239"/>
    </source>
</evidence>
<dbReference type="PANTHER" id="PTHR13070">
    <property type="entry name" value="TRNA-SPLICING ENDONUCLEASE SUBUNIT SEN34-RELATED"/>
    <property type="match status" value="1"/>
</dbReference>
<keyword evidence="4" id="KW-0456">Lyase</keyword>
<evidence type="ECO:0000313" key="7">
    <source>
        <dbReference type="EMBL" id="CAH1990626.1"/>
    </source>
</evidence>
<protein>
    <recommendedName>
        <fullName evidence="2">tRNA-intron lyase</fullName>
        <ecNumber evidence="2">4.6.1.16</ecNumber>
    </recommendedName>
</protein>
<evidence type="ECO:0000256" key="5">
    <source>
        <dbReference type="ARBA" id="ARBA00034031"/>
    </source>
</evidence>
<dbReference type="PANTHER" id="PTHR13070:SF0">
    <property type="entry name" value="TRNA-SPLICING ENDONUCLEASE SUBUNIT SEN34"/>
    <property type="match status" value="1"/>
</dbReference>
<dbReference type="GO" id="GO:0000213">
    <property type="term" value="F:tRNA-intron lyase activity"/>
    <property type="evidence" value="ECO:0007669"/>
    <property type="project" value="UniProtKB-EC"/>
</dbReference>
<dbReference type="GO" id="GO:0000379">
    <property type="term" value="P:tRNA-type intron splice site recognition and cleavage"/>
    <property type="evidence" value="ECO:0007669"/>
    <property type="project" value="TreeGrafter"/>
</dbReference>
<keyword evidence="3" id="KW-0819">tRNA processing</keyword>
<dbReference type="EMBL" id="CAKOFQ010007094">
    <property type="protein sequence ID" value="CAH1990626.1"/>
    <property type="molecule type" value="Genomic_DNA"/>
</dbReference>
<dbReference type="InterPro" id="IPR011856">
    <property type="entry name" value="tRNA_endonuc-like_dom_sf"/>
</dbReference>
<dbReference type="GO" id="GO:0005634">
    <property type="term" value="C:nucleus"/>
    <property type="evidence" value="ECO:0007669"/>
    <property type="project" value="UniProtKB-ARBA"/>
</dbReference>
<accession>A0A9P0LCB4</accession>
<reference evidence="7" key="1">
    <citation type="submission" date="2022-03" db="EMBL/GenBank/DDBJ databases">
        <authorList>
            <person name="Sayadi A."/>
        </authorList>
    </citation>
    <scope>NUCLEOTIDE SEQUENCE</scope>
</reference>
<dbReference type="Gene3D" id="3.40.1350.10">
    <property type="match status" value="1"/>
</dbReference>
<comment type="caution">
    <text evidence="7">The sequence shown here is derived from an EMBL/GenBank/DDBJ whole genome shotgun (WGS) entry which is preliminary data.</text>
</comment>
<evidence type="ECO:0000256" key="2">
    <source>
        <dbReference type="ARBA" id="ARBA00012573"/>
    </source>
</evidence>
<dbReference type="OrthoDB" id="48041at2759"/>
<name>A0A9P0LCB4_ACAOB</name>
<evidence type="ECO:0000256" key="3">
    <source>
        <dbReference type="ARBA" id="ARBA00022694"/>
    </source>
</evidence>
<feature type="domain" description="tRNA intron endonuclease catalytic" evidence="6">
    <location>
        <begin position="107"/>
        <end position="185"/>
    </location>
</feature>
<evidence type="ECO:0000256" key="1">
    <source>
        <dbReference type="ARBA" id="ARBA00008078"/>
    </source>
</evidence>
<dbReference type="InterPro" id="IPR006676">
    <property type="entry name" value="tRNA_splic"/>
</dbReference>
<evidence type="ECO:0000313" key="8">
    <source>
        <dbReference type="Proteomes" id="UP001152888"/>
    </source>
</evidence>
<organism evidence="7 8">
    <name type="scientific">Acanthoscelides obtectus</name>
    <name type="common">Bean weevil</name>
    <name type="synonym">Bruchus obtectus</name>
    <dbReference type="NCBI Taxonomy" id="200917"/>
    <lineage>
        <taxon>Eukaryota</taxon>
        <taxon>Metazoa</taxon>
        <taxon>Ecdysozoa</taxon>
        <taxon>Arthropoda</taxon>
        <taxon>Hexapoda</taxon>
        <taxon>Insecta</taxon>
        <taxon>Pterygota</taxon>
        <taxon>Neoptera</taxon>
        <taxon>Endopterygota</taxon>
        <taxon>Coleoptera</taxon>
        <taxon>Polyphaga</taxon>
        <taxon>Cucujiformia</taxon>
        <taxon>Chrysomeloidea</taxon>
        <taxon>Chrysomelidae</taxon>
        <taxon>Bruchinae</taxon>
        <taxon>Bruchini</taxon>
        <taxon>Acanthoscelides</taxon>
    </lineage>
</organism>
<dbReference type="AlphaFoldDB" id="A0A9P0LCB4"/>
<dbReference type="InterPro" id="IPR036167">
    <property type="entry name" value="tRNA_intron_Endo_cat-like_sf"/>
</dbReference>
<dbReference type="Proteomes" id="UP001152888">
    <property type="component" value="Unassembled WGS sequence"/>
</dbReference>
<keyword evidence="8" id="KW-1185">Reference proteome</keyword>
<sequence length="197" mass="22741">MKVIEIDRSNSEEFKKFQQSLLAAQAVEYKKARKKQLESIIDKIVEGRRKYDDFRDAEEILNEELEKSATITDSNMLWPTFLTLQTVLPFKLKTLNYKDIYLNYTTELKYAVFSDLWNRGYYITEGVRFGGDFLVYFGDPICYHAVFIVKCVTDSESFSSSELVAHGRLGTSVRKRFVLASVVDGTVCYVTVSWIDA</sequence>
<comment type="catalytic activity">
    <reaction evidence="5">
        <text>pretRNA = a 3'-half-tRNA molecule with a 5'-OH end + a 5'-half-tRNA molecule with a 2',3'-cyclic phosphate end + an intron with a 2',3'-cyclic phosphate and a 5'-hydroxyl terminus.</text>
        <dbReference type="EC" id="4.6.1.16"/>
    </reaction>
</comment>
<dbReference type="EC" id="4.6.1.16" evidence="2"/>